<protein>
    <submittedName>
        <fullName evidence="2">Uncharacterized protein</fullName>
    </submittedName>
</protein>
<proteinExistence type="predicted"/>
<dbReference type="GeneID" id="78087828"/>
<dbReference type="EMBL" id="ADCP02000001">
    <property type="protein sequence ID" value="EPC05887.1"/>
    <property type="molecule type" value="Genomic_DNA"/>
</dbReference>
<organism evidence="2 3">
    <name type="scientific">Bilophila wadsworthia (strain 3_1_6)</name>
    <dbReference type="NCBI Taxonomy" id="563192"/>
    <lineage>
        <taxon>Bacteria</taxon>
        <taxon>Pseudomonadati</taxon>
        <taxon>Thermodesulfobacteriota</taxon>
        <taxon>Desulfovibrionia</taxon>
        <taxon>Desulfovibrionales</taxon>
        <taxon>Desulfovibrionaceae</taxon>
        <taxon>Bilophila</taxon>
    </lineage>
</organism>
<accession>S2LBL2</accession>
<keyword evidence="1" id="KW-0812">Transmembrane</keyword>
<dbReference type="RefSeq" id="WP_016360584.1">
    <property type="nucleotide sequence ID" value="NZ_KE150238.1"/>
</dbReference>
<evidence type="ECO:0000313" key="3">
    <source>
        <dbReference type="Proteomes" id="UP000006034"/>
    </source>
</evidence>
<evidence type="ECO:0000256" key="1">
    <source>
        <dbReference type="SAM" id="Phobius"/>
    </source>
</evidence>
<dbReference type="AlphaFoldDB" id="S2LBL2"/>
<evidence type="ECO:0000313" key="2">
    <source>
        <dbReference type="EMBL" id="EPC05887.1"/>
    </source>
</evidence>
<dbReference type="HOGENOM" id="CLU_1302921_0_0_7"/>
<feature type="transmembrane region" description="Helical" evidence="1">
    <location>
        <begin position="9"/>
        <end position="29"/>
    </location>
</feature>
<name>S2LBL2_BILW3</name>
<reference evidence="2 3" key="1">
    <citation type="submission" date="2010-10" db="EMBL/GenBank/DDBJ databases">
        <authorList>
            <consortium name="The Broad Institute Genome Sequencing Platform"/>
            <person name="Ward D."/>
            <person name="Earl A."/>
            <person name="Feldgarden M."/>
            <person name="Young S.K."/>
            <person name="Gargeya S."/>
            <person name="Zeng Q."/>
            <person name="Alvarado L."/>
            <person name="Berlin A."/>
            <person name="Bochicchio J."/>
            <person name="Chapman S.B."/>
            <person name="Chen Z."/>
            <person name="Freedman E."/>
            <person name="Gellesch M."/>
            <person name="Goldberg J."/>
            <person name="Griggs A."/>
            <person name="Gujja S."/>
            <person name="Heilman E."/>
            <person name="Heiman D."/>
            <person name="Howarth C."/>
            <person name="Mehta T."/>
            <person name="Neiman D."/>
            <person name="Pearson M."/>
            <person name="Roberts A."/>
            <person name="Saif S."/>
            <person name="Shea T."/>
            <person name="Shenoy N."/>
            <person name="Sisk P."/>
            <person name="Stolte C."/>
            <person name="Sykes S."/>
            <person name="White J."/>
            <person name="Yandava C."/>
            <person name="Allen-Vercoe E."/>
            <person name="Sibley C."/>
            <person name="Ambrose C.E."/>
            <person name="Strauss J."/>
            <person name="Daigneault M."/>
            <person name="Haas B."/>
            <person name="Nusbaum C."/>
            <person name="Birren B."/>
        </authorList>
    </citation>
    <scope>NUCLEOTIDE SEQUENCE [LARGE SCALE GENOMIC DNA]</scope>
    <source>
        <strain evidence="2 3">3_1_6</strain>
    </source>
</reference>
<sequence>MNKEKIKNIGIQVTVALAVIFCLKVYHYIKNKTESKNIVAYSNENKTQVQEKHLYLADEIKVSGNTKEEQIDSFCNNFSVAFNNTPIEKRYELFINIIHISFCRIAMLNIDVDNLEPIEIPTEGMKAIYYIQEAMQKENQPFKLATIYQISYGLKDKYPSLWELKLLLSKNESLKKQFLDQQYKKAITDIELGLNLNELALIKEKIRLAQG</sequence>
<reference evidence="2 3" key="2">
    <citation type="submission" date="2013-04" db="EMBL/GenBank/DDBJ databases">
        <title>The Genome Sequence of Bilophila wadsworthia 3_1_6.</title>
        <authorList>
            <consortium name="The Broad Institute Genomics Platform"/>
            <person name="Earl A."/>
            <person name="Ward D."/>
            <person name="Feldgarden M."/>
            <person name="Gevers D."/>
            <person name="Sibley C."/>
            <person name="Strauss J."/>
            <person name="Allen-Vercoe E."/>
            <person name="Walker B."/>
            <person name="Young S."/>
            <person name="Zeng Q."/>
            <person name="Gargeya S."/>
            <person name="Fitzgerald M."/>
            <person name="Haas B."/>
            <person name="Abouelleil A."/>
            <person name="Allen A.W."/>
            <person name="Alvarado L."/>
            <person name="Arachchi H.M."/>
            <person name="Berlin A.M."/>
            <person name="Chapman S.B."/>
            <person name="Gainer-Dewar J."/>
            <person name="Goldberg J."/>
            <person name="Griggs A."/>
            <person name="Gujja S."/>
            <person name="Hansen M."/>
            <person name="Howarth C."/>
            <person name="Imamovic A."/>
            <person name="Ireland A."/>
            <person name="Larimer J."/>
            <person name="McCowan C."/>
            <person name="Murphy C."/>
            <person name="Pearson M."/>
            <person name="Poon T.W."/>
            <person name="Priest M."/>
            <person name="Roberts A."/>
            <person name="Saif S."/>
            <person name="Shea T."/>
            <person name="Sisk P."/>
            <person name="Sykes S."/>
            <person name="Wortman J."/>
            <person name="Nusbaum C."/>
            <person name="Birren B."/>
        </authorList>
    </citation>
    <scope>NUCLEOTIDE SEQUENCE [LARGE SCALE GENOMIC DNA]</scope>
    <source>
        <strain evidence="2 3">3_1_6</strain>
    </source>
</reference>
<gene>
    <name evidence="2" type="ORF">HMPREF0179_05171</name>
</gene>
<keyword evidence="1" id="KW-0472">Membrane</keyword>
<keyword evidence="3" id="KW-1185">Reference proteome</keyword>
<keyword evidence="1" id="KW-1133">Transmembrane helix</keyword>
<dbReference type="Proteomes" id="UP000006034">
    <property type="component" value="Unassembled WGS sequence"/>
</dbReference>
<comment type="caution">
    <text evidence="2">The sequence shown here is derived from an EMBL/GenBank/DDBJ whole genome shotgun (WGS) entry which is preliminary data.</text>
</comment>